<dbReference type="EMBL" id="JARKIF010000024">
    <property type="protein sequence ID" value="KAJ7615492.1"/>
    <property type="molecule type" value="Genomic_DNA"/>
</dbReference>
<evidence type="ECO:0000256" key="1">
    <source>
        <dbReference type="SAM" id="MobiDB-lite"/>
    </source>
</evidence>
<evidence type="ECO:0000313" key="3">
    <source>
        <dbReference type="Proteomes" id="UP001221142"/>
    </source>
</evidence>
<reference evidence="2" key="1">
    <citation type="submission" date="2023-03" db="EMBL/GenBank/DDBJ databases">
        <title>Massive genome expansion in bonnet fungi (Mycena s.s.) driven by repeated elements and novel gene families across ecological guilds.</title>
        <authorList>
            <consortium name="Lawrence Berkeley National Laboratory"/>
            <person name="Harder C.B."/>
            <person name="Miyauchi S."/>
            <person name="Viragh M."/>
            <person name="Kuo A."/>
            <person name="Thoen E."/>
            <person name="Andreopoulos B."/>
            <person name="Lu D."/>
            <person name="Skrede I."/>
            <person name="Drula E."/>
            <person name="Henrissat B."/>
            <person name="Morin E."/>
            <person name="Kohler A."/>
            <person name="Barry K."/>
            <person name="LaButti K."/>
            <person name="Morin E."/>
            <person name="Salamov A."/>
            <person name="Lipzen A."/>
            <person name="Mereny Z."/>
            <person name="Hegedus B."/>
            <person name="Baldrian P."/>
            <person name="Stursova M."/>
            <person name="Weitz H."/>
            <person name="Taylor A."/>
            <person name="Grigoriev I.V."/>
            <person name="Nagy L.G."/>
            <person name="Martin F."/>
            <person name="Kauserud H."/>
        </authorList>
    </citation>
    <scope>NUCLEOTIDE SEQUENCE</scope>
    <source>
        <strain evidence="2">9284</strain>
    </source>
</reference>
<evidence type="ECO:0000313" key="2">
    <source>
        <dbReference type="EMBL" id="KAJ7615492.1"/>
    </source>
</evidence>
<accession>A0AAD7BAH4</accession>
<proteinExistence type="predicted"/>
<dbReference type="AlphaFoldDB" id="A0AAD7BAH4"/>
<dbReference type="Proteomes" id="UP001221142">
    <property type="component" value="Unassembled WGS sequence"/>
</dbReference>
<organism evidence="2 3">
    <name type="scientific">Roridomyces roridus</name>
    <dbReference type="NCBI Taxonomy" id="1738132"/>
    <lineage>
        <taxon>Eukaryota</taxon>
        <taxon>Fungi</taxon>
        <taxon>Dikarya</taxon>
        <taxon>Basidiomycota</taxon>
        <taxon>Agaricomycotina</taxon>
        <taxon>Agaricomycetes</taxon>
        <taxon>Agaricomycetidae</taxon>
        <taxon>Agaricales</taxon>
        <taxon>Marasmiineae</taxon>
        <taxon>Mycenaceae</taxon>
        <taxon>Roridomyces</taxon>
    </lineage>
</organism>
<name>A0AAD7BAH4_9AGAR</name>
<feature type="region of interest" description="Disordered" evidence="1">
    <location>
        <begin position="1"/>
        <end position="59"/>
    </location>
</feature>
<protein>
    <submittedName>
        <fullName evidence="2">Uncharacterized protein</fullName>
    </submittedName>
</protein>
<keyword evidence="3" id="KW-1185">Reference proteome</keyword>
<comment type="caution">
    <text evidence="2">The sequence shown here is derived from an EMBL/GenBank/DDBJ whole genome shotgun (WGS) entry which is preliminary data.</text>
</comment>
<feature type="compositionally biased region" description="Basic and acidic residues" evidence="1">
    <location>
        <begin position="21"/>
        <end position="44"/>
    </location>
</feature>
<sequence length="120" mass="13863">MTRKAVEQWFRSGNGRRSRWHSWEKKHERAVEKGLGRRQDEGGRQKGNAQTGKEPNKVQRIERHLVKERIMETAGPPPDPEPEKARVDTCHMSVAIDESYFMSAEKKSHGGCDSMSNIRY</sequence>
<gene>
    <name evidence="2" type="ORF">FB45DRAFT_873563</name>
</gene>